<feature type="transmembrane region" description="Helical" evidence="1">
    <location>
        <begin position="6"/>
        <end position="24"/>
    </location>
</feature>
<dbReference type="EMBL" id="JAPJDA010000006">
    <property type="protein sequence ID" value="MCX2837501.1"/>
    <property type="molecule type" value="Genomic_DNA"/>
</dbReference>
<keyword evidence="1" id="KW-0472">Membrane</keyword>
<proteinExistence type="predicted"/>
<dbReference type="InterPro" id="IPR056442">
    <property type="entry name" value="GINT1_N"/>
</dbReference>
<evidence type="ECO:0000259" key="2">
    <source>
        <dbReference type="Pfam" id="PF24793"/>
    </source>
</evidence>
<dbReference type="Proteomes" id="UP001148482">
    <property type="component" value="Unassembled WGS sequence"/>
</dbReference>
<dbReference type="Gene3D" id="2.115.10.20">
    <property type="entry name" value="Glycosyl hydrolase domain, family 43"/>
    <property type="match status" value="1"/>
</dbReference>
<comment type="caution">
    <text evidence="3">The sequence shown here is derived from an EMBL/GenBank/DDBJ whole genome shotgun (WGS) entry which is preliminary data.</text>
</comment>
<dbReference type="Pfam" id="PF24793">
    <property type="entry name" value="GINT1_N"/>
    <property type="match status" value="1"/>
</dbReference>
<accession>A0A9X3I060</accession>
<dbReference type="AlphaFoldDB" id="A0A9X3I060"/>
<keyword evidence="1" id="KW-0812">Transmembrane</keyword>
<dbReference type="SUPFAM" id="SSF75005">
    <property type="entry name" value="Arabinanase/levansucrase/invertase"/>
    <property type="match status" value="1"/>
</dbReference>
<gene>
    <name evidence="3" type="ORF">OQ279_04990</name>
</gene>
<keyword evidence="1" id="KW-1133">Transmembrane helix</keyword>
<sequence>MKKGALFFLGFLGVLLLIIIIMNYRYPFMVAPGGNWSVGYQEASQISGMDVSPSGIITHQQVNRITEEEIAYIADPFFIKEQDTFYLFTEIKGKDNANIALFTSEDGVDYSYEGIVLDETFHLSYPQVLRHKENFYMLPETKGANQVLLYKAENFPYSWKVVDTLIKDRALKDASILLSKELNLLVAVDDDLQQVMYKADSLNGKWNEVKEFQPRWGNESRPGGRFVSIDEDWYLPLQNHIEGYGTGISLYKLLFTEEEFKFQLANKLLLKPQEEIDWFKRGMHHLDVQPIDDGGYYMVYDGDMSKGEDKELQWKRSVKWNLVDLYNYLQL</sequence>
<feature type="domain" description="Glucosamine inositolphosphorylceramide transferase 1 N-terminal" evidence="2">
    <location>
        <begin position="56"/>
        <end position="303"/>
    </location>
</feature>
<protein>
    <recommendedName>
        <fullName evidence="2">Glucosamine inositolphosphorylceramide transferase 1 N-terminal domain-containing protein</fullName>
    </recommendedName>
</protein>
<dbReference type="RefSeq" id="WP_266068734.1">
    <property type="nucleotide sequence ID" value="NZ_JAPJDA010000006.1"/>
</dbReference>
<organism evidence="3 4">
    <name type="scientific">Salinimicrobium profundisediminis</name>
    <dbReference type="NCBI Taxonomy" id="2994553"/>
    <lineage>
        <taxon>Bacteria</taxon>
        <taxon>Pseudomonadati</taxon>
        <taxon>Bacteroidota</taxon>
        <taxon>Flavobacteriia</taxon>
        <taxon>Flavobacteriales</taxon>
        <taxon>Flavobacteriaceae</taxon>
        <taxon>Salinimicrobium</taxon>
    </lineage>
</organism>
<evidence type="ECO:0000313" key="3">
    <source>
        <dbReference type="EMBL" id="MCX2837501.1"/>
    </source>
</evidence>
<keyword evidence="4" id="KW-1185">Reference proteome</keyword>
<evidence type="ECO:0000313" key="4">
    <source>
        <dbReference type="Proteomes" id="UP001148482"/>
    </source>
</evidence>
<dbReference type="InterPro" id="IPR023296">
    <property type="entry name" value="Glyco_hydro_beta-prop_sf"/>
</dbReference>
<evidence type="ECO:0000256" key="1">
    <source>
        <dbReference type="SAM" id="Phobius"/>
    </source>
</evidence>
<name>A0A9X3I060_9FLAO</name>
<reference evidence="3" key="1">
    <citation type="submission" date="2022-11" db="EMBL/GenBank/DDBJ databases">
        <title>Salinimicrobium profundisediminis sp. nov., isolated from deep-sea sediment of the Mariana Trench.</title>
        <authorList>
            <person name="Fu H."/>
        </authorList>
    </citation>
    <scope>NUCLEOTIDE SEQUENCE</scope>
    <source>
        <strain evidence="3">MT39</strain>
    </source>
</reference>